<keyword evidence="2" id="KW-1185">Reference proteome</keyword>
<protein>
    <submittedName>
        <fullName evidence="1">Uncharacterized protein</fullName>
    </submittedName>
</protein>
<comment type="caution">
    <text evidence="1">The sequence shown here is derived from an EMBL/GenBank/DDBJ whole genome shotgun (WGS) entry which is preliminary data.</text>
</comment>
<evidence type="ECO:0000313" key="1">
    <source>
        <dbReference type="EMBL" id="EFL51742.1"/>
    </source>
</evidence>
<dbReference type="eggNOG" id="ENOG50304RW">
    <property type="taxonomic scope" value="Bacteria"/>
</dbReference>
<dbReference type="Proteomes" id="UP000006250">
    <property type="component" value="Unassembled WGS sequence"/>
</dbReference>
<dbReference type="RefSeq" id="WP_005992766.1">
    <property type="nucleotide sequence ID" value="NZ_AECZ01000008.1"/>
</dbReference>
<dbReference type="AlphaFoldDB" id="E1JVE8"/>
<sequence precursor="true">MHTTNTTLPVFPASIGGATLSHYASVTEDGTLCFVSDKVYRACPDCGTVFVASAYRAAFDGPPACPFCGEPQSRPMPPRRLS</sequence>
<accession>E1JVE8</accession>
<gene>
    <name evidence="1" type="ORF">DesfrDRAFT_1597</name>
</gene>
<evidence type="ECO:0000313" key="2">
    <source>
        <dbReference type="Proteomes" id="UP000006250"/>
    </source>
</evidence>
<organism evidence="1 2">
    <name type="scientific">Solidesulfovibrio fructosivorans JJ]</name>
    <dbReference type="NCBI Taxonomy" id="596151"/>
    <lineage>
        <taxon>Bacteria</taxon>
        <taxon>Pseudomonadati</taxon>
        <taxon>Thermodesulfobacteriota</taxon>
        <taxon>Desulfovibrionia</taxon>
        <taxon>Desulfovibrionales</taxon>
        <taxon>Desulfovibrionaceae</taxon>
        <taxon>Solidesulfovibrio</taxon>
    </lineage>
</organism>
<dbReference type="EMBL" id="AECZ01000008">
    <property type="protein sequence ID" value="EFL51742.1"/>
    <property type="molecule type" value="Genomic_DNA"/>
</dbReference>
<dbReference type="OrthoDB" id="5457952at2"/>
<reference evidence="1 2" key="1">
    <citation type="submission" date="2010-08" db="EMBL/GenBank/DDBJ databases">
        <title>The draft genome of Desulfovibrio fructosovorans JJ.</title>
        <authorList>
            <consortium name="US DOE Joint Genome Institute (JGI-PGF)"/>
            <person name="Lucas S."/>
            <person name="Copeland A."/>
            <person name="Lapidus A."/>
            <person name="Cheng J.-F."/>
            <person name="Bruce D."/>
            <person name="Goodwin L."/>
            <person name="Pitluck S."/>
            <person name="Land M.L."/>
            <person name="Hauser L."/>
            <person name="Chang Y.-J."/>
            <person name="Jeffries C."/>
            <person name="Wall J.D."/>
            <person name="Stahl D.A."/>
            <person name="Arkin A.P."/>
            <person name="Dehal P."/>
            <person name="Stolyar S.M."/>
            <person name="Hazen T.C."/>
            <person name="Woyke T.J."/>
        </authorList>
    </citation>
    <scope>NUCLEOTIDE SEQUENCE [LARGE SCALE GENOMIC DNA]</scope>
    <source>
        <strain evidence="1 2">JJ</strain>
    </source>
</reference>
<proteinExistence type="predicted"/>
<dbReference type="STRING" id="596151.DesfrDRAFT_1597"/>
<name>E1JVE8_SOLFR</name>